<reference evidence="3" key="1">
    <citation type="submission" date="2021-01" db="EMBL/GenBank/DDBJ databases">
        <authorList>
            <person name="Corre E."/>
            <person name="Pelletier E."/>
            <person name="Niang G."/>
            <person name="Scheremetjew M."/>
            <person name="Finn R."/>
            <person name="Kale V."/>
            <person name="Holt S."/>
            <person name="Cochrane G."/>
            <person name="Meng A."/>
            <person name="Brown T."/>
            <person name="Cohen L."/>
        </authorList>
    </citation>
    <scope>NUCLEOTIDE SEQUENCE</scope>
    <source>
        <strain evidence="3">Pop2</strain>
    </source>
</reference>
<organism evidence="3">
    <name type="scientific">Ditylum brightwellii</name>
    <dbReference type="NCBI Taxonomy" id="49249"/>
    <lineage>
        <taxon>Eukaryota</taxon>
        <taxon>Sar</taxon>
        <taxon>Stramenopiles</taxon>
        <taxon>Ochrophyta</taxon>
        <taxon>Bacillariophyta</taxon>
        <taxon>Mediophyceae</taxon>
        <taxon>Lithodesmiophycidae</taxon>
        <taxon>Lithodesmiales</taxon>
        <taxon>Lithodesmiaceae</taxon>
        <taxon>Ditylum</taxon>
    </lineage>
</organism>
<accession>A0A7S1Z135</accession>
<protein>
    <submittedName>
        <fullName evidence="3">Uncharacterized protein</fullName>
    </submittedName>
</protein>
<gene>
    <name evidence="3" type="ORF">DBRI1063_LOCUS8626</name>
</gene>
<feature type="region of interest" description="Disordered" evidence="2">
    <location>
        <begin position="1"/>
        <end position="64"/>
    </location>
</feature>
<evidence type="ECO:0000313" key="3">
    <source>
        <dbReference type="EMBL" id="CAD9325440.1"/>
    </source>
</evidence>
<feature type="compositionally biased region" description="Basic and acidic residues" evidence="2">
    <location>
        <begin position="1"/>
        <end position="18"/>
    </location>
</feature>
<feature type="coiled-coil region" evidence="1">
    <location>
        <begin position="95"/>
        <end position="125"/>
    </location>
</feature>
<sequence length="125" mass="14113">MDRKNNKRAQIESEDNLRTTKMQEPSSKQPKASTARPKKRNRKTKKCCQVKPGKHLGDSETGKIKQCCQTKPGDDLGDEKIGELTNLLISLAQRHAALQGDRNILKELINELQEENINLATFESN</sequence>
<keyword evidence="1" id="KW-0175">Coiled coil</keyword>
<evidence type="ECO:0000256" key="2">
    <source>
        <dbReference type="SAM" id="MobiDB-lite"/>
    </source>
</evidence>
<evidence type="ECO:0000256" key="1">
    <source>
        <dbReference type="SAM" id="Coils"/>
    </source>
</evidence>
<feature type="compositionally biased region" description="Basic residues" evidence="2">
    <location>
        <begin position="36"/>
        <end position="54"/>
    </location>
</feature>
<name>A0A7S1Z135_9STRA</name>
<proteinExistence type="predicted"/>
<dbReference type="AlphaFoldDB" id="A0A7S1Z135"/>
<feature type="compositionally biased region" description="Polar residues" evidence="2">
    <location>
        <begin position="19"/>
        <end position="32"/>
    </location>
</feature>
<dbReference type="EMBL" id="HBGN01013484">
    <property type="protein sequence ID" value="CAD9325440.1"/>
    <property type="molecule type" value="Transcribed_RNA"/>
</dbReference>